<dbReference type="Pfam" id="PF05175">
    <property type="entry name" value="MTS"/>
    <property type="match status" value="1"/>
</dbReference>
<dbReference type="PANTHER" id="PTHR47816">
    <property type="entry name" value="RIBOSOMAL RNA SMALL SUBUNIT METHYLTRANSFERASE C"/>
    <property type="match status" value="1"/>
</dbReference>
<name>A0A644YBU5_9ZZZZ</name>
<dbReference type="EC" id="2.1.1.172" evidence="4"/>
<dbReference type="GO" id="GO:0052914">
    <property type="term" value="F:16S rRNA (guanine(1207)-N(2))-methyltransferase activity"/>
    <property type="evidence" value="ECO:0007669"/>
    <property type="project" value="UniProtKB-EC"/>
</dbReference>
<keyword evidence="2 4" id="KW-0808">Transferase</keyword>
<accession>A0A644YBU5</accession>
<keyword evidence="1 4" id="KW-0489">Methyltransferase</keyword>
<evidence type="ECO:0000256" key="1">
    <source>
        <dbReference type="ARBA" id="ARBA00022603"/>
    </source>
</evidence>
<organism evidence="4">
    <name type="scientific">bioreactor metagenome</name>
    <dbReference type="NCBI Taxonomy" id="1076179"/>
    <lineage>
        <taxon>unclassified sequences</taxon>
        <taxon>metagenomes</taxon>
        <taxon>ecological metagenomes</taxon>
    </lineage>
</organism>
<dbReference type="EMBL" id="VSSQ01004167">
    <property type="protein sequence ID" value="MPM24023.1"/>
    <property type="molecule type" value="Genomic_DNA"/>
</dbReference>
<protein>
    <submittedName>
        <fullName evidence="4">Ribosomal RNA small subunit methyltransferase C</fullName>
        <ecNumber evidence="4">2.1.1.172</ecNumber>
    </submittedName>
</protein>
<gene>
    <name evidence="4" type="primary">rsmC_4</name>
    <name evidence="4" type="ORF">SDC9_70500</name>
</gene>
<dbReference type="InterPro" id="IPR007848">
    <property type="entry name" value="Small_mtfrase_dom"/>
</dbReference>
<proteinExistence type="predicted"/>
<dbReference type="Gene3D" id="3.40.50.150">
    <property type="entry name" value="Vaccinia Virus protein VP39"/>
    <property type="match status" value="1"/>
</dbReference>
<evidence type="ECO:0000313" key="4">
    <source>
        <dbReference type="EMBL" id="MPM24023.1"/>
    </source>
</evidence>
<dbReference type="PRINTS" id="PR00507">
    <property type="entry name" value="N12N6MTFRASE"/>
</dbReference>
<sequence length="200" mass="22581">MEQYFTKNPTTQKEIYKFDWNLGKDRFYFYTSNSVFSKNGVDFGSMLLVETVKKENANFKGNILDLGCGYGPIGVMLAKLIENANVTMSDVNERALELAKMNAEENKVKARVKTLSSSAFENINENFDMIVTNPPIRAGKDVVFSFYEGAYEHLNEGGHLYVVIQKKQGAPSTKEKLESLFGNCETAEKKSGYFIFRAVK</sequence>
<dbReference type="InterPro" id="IPR029063">
    <property type="entry name" value="SAM-dependent_MTases_sf"/>
</dbReference>
<feature type="domain" description="Methyltransferase small" evidence="3">
    <location>
        <begin position="28"/>
        <end position="196"/>
    </location>
</feature>
<dbReference type="SUPFAM" id="SSF53335">
    <property type="entry name" value="S-adenosyl-L-methionine-dependent methyltransferases"/>
    <property type="match status" value="1"/>
</dbReference>
<evidence type="ECO:0000259" key="3">
    <source>
        <dbReference type="Pfam" id="PF05175"/>
    </source>
</evidence>
<reference evidence="4" key="1">
    <citation type="submission" date="2019-08" db="EMBL/GenBank/DDBJ databases">
        <authorList>
            <person name="Kucharzyk K."/>
            <person name="Murdoch R.W."/>
            <person name="Higgins S."/>
            <person name="Loffler F."/>
        </authorList>
    </citation>
    <scope>NUCLEOTIDE SEQUENCE</scope>
</reference>
<dbReference type="PANTHER" id="PTHR47816:SF4">
    <property type="entry name" value="RIBOSOMAL RNA SMALL SUBUNIT METHYLTRANSFERASE C"/>
    <property type="match status" value="1"/>
</dbReference>
<dbReference type="InterPro" id="IPR046977">
    <property type="entry name" value="RsmC/RlmG"/>
</dbReference>
<evidence type="ECO:0000256" key="2">
    <source>
        <dbReference type="ARBA" id="ARBA00022679"/>
    </source>
</evidence>
<comment type="caution">
    <text evidence="4">The sequence shown here is derived from an EMBL/GenBank/DDBJ whole genome shotgun (WGS) entry which is preliminary data.</text>
</comment>
<dbReference type="CDD" id="cd02440">
    <property type="entry name" value="AdoMet_MTases"/>
    <property type="match status" value="1"/>
</dbReference>
<dbReference type="AlphaFoldDB" id="A0A644YBU5"/>